<dbReference type="SUPFAM" id="SSF52266">
    <property type="entry name" value="SGNH hydrolase"/>
    <property type="match status" value="1"/>
</dbReference>
<dbReference type="Pfam" id="PF00657">
    <property type="entry name" value="Lipase_GDSL"/>
    <property type="match status" value="1"/>
</dbReference>
<keyword evidence="1" id="KW-0378">Hydrolase</keyword>
<dbReference type="PANTHER" id="PTHR45648">
    <property type="entry name" value="GDSL LIPASE/ACYLHYDROLASE FAMILY PROTEIN (AFU_ORTHOLOGUE AFUA_4G14700)"/>
    <property type="match status" value="1"/>
</dbReference>
<proteinExistence type="predicted"/>
<dbReference type="GO" id="GO:0016788">
    <property type="term" value="F:hydrolase activity, acting on ester bonds"/>
    <property type="evidence" value="ECO:0007669"/>
    <property type="project" value="InterPro"/>
</dbReference>
<feature type="signal peptide" evidence="2">
    <location>
        <begin position="1"/>
        <end position="18"/>
    </location>
</feature>
<dbReference type="PANTHER" id="PTHR45648:SF22">
    <property type="entry name" value="GDSL LIPASE_ACYLHYDROLASE FAMILY PROTEIN (AFU_ORTHOLOGUE AFUA_4G14700)"/>
    <property type="match status" value="1"/>
</dbReference>
<keyword evidence="2" id="KW-0732">Signal</keyword>
<evidence type="ECO:0000256" key="1">
    <source>
        <dbReference type="ARBA" id="ARBA00022801"/>
    </source>
</evidence>
<evidence type="ECO:0000313" key="4">
    <source>
        <dbReference type="Proteomes" id="UP001175261"/>
    </source>
</evidence>
<feature type="chain" id="PRO_5041441316" evidence="2">
    <location>
        <begin position="19"/>
        <end position="352"/>
    </location>
</feature>
<organism evidence="3 4">
    <name type="scientific">Sarocladium strictum</name>
    <name type="common">Black bundle disease fungus</name>
    <name type="synonym">Acremonium strictum</name>
    <dbReference type="NCBI Taxonomy" id="5046"/>
    <lineage>
        <taxon>Eukaryota</taxon>
        <taxon>Fungi</taxon>
        <taxon>Dikarya</taxon>
        <taxon>Ascomycota</taxon>
        <taxon>Pezizomycotina</taxon>
        <taxon>Sordariomycetes</taxon>
        <taxon>Hypocreomycetidae</taxon>
        <taxon>Hypocreales</taxon>
        <taxon>Sarocladiaceae</taxon>
        <taxon>Sarocladium</taxon>
    </lineage>
</organism>
<dbReference type="InterPro" id="IPR051058">
    <property type="entry name" value="GDSL_Est/Lipase"/>
</dbReference>
<protein>
    <submittedName>
        <fullName evidence="3">Uncharacterized protein</fullName>
    </submittedName>
</protein>
<reference evidence="3" key="1">
    <citation type="submission" date="2022-10" db="EMBL/GenBank/DDBJ databases">
        <title>Determination and structural analysis of whole genome sequence of Sarocladium strictum F4-1.</title>
        <authorList>
            <person name="Hu L."/>
            <person name="Jiang Y."/>
        </authorList>
    </citation>
    <scope>NUCLEOTIDE SEQUENCE</scope>
    <source>
        <strain evidence="3">F4-1</strain>
    </source>
</reference>
<comment type="caution">
    <text evidence="3">The sequence shown here is derived from an EMBL/GenBank/DDBJ whole genome shotgun (WGS) entry which is preliminary data.</text>
</comment>
<dbReference type="AlphaFoldDB" id="A0AA39LBS4"/>
<dbReference type="CDD" id="cd01846">
    <property type="entry name" value="fatty_acyltransferase_like"/>
    <property type="match status" value="1"/>
</dbReference>
<evidence type="ECO:0000256" key="2">
    <source>
        <dbReference type="SAM" id="SignalP"/>
    </source>
</evidence>
<dbReference type="EMBL" id="JAPDFR010000001">
    <property type="protein sequence ID" value="KAK0391219.1"/>
    <property type="molecule type" value="Genomic_DNA"/>
</dbReference>
<evidence type="ECO:0000313" key="3">
    <source>
        <dbReference type="EMBL" id="KAK0391219.1"/>
    </source>
</evidence>
<dbReference type="Proteomes" id="UP001175261">
    <property type="component" value="Unassembled WGS sequence"/>
</dbReference>
<accession>A0AA39LBS4</accession>
<keyword evidence="4" id="KW-1185">Reference proteome</keyword>
<name>A0AA39LBS4_SARSR</name>
<dbReference type="InterPro" id="IPR036514">
    <property type="entry name" value="SGNH_hydro_sf"/>
</dbReference>
<dbReference type="Gene3D" id="3.40.50.1110">
    <property type="entry name" value="SGNH hydrolase"/>
    <property type="match status" value="1"/>
</dbReference>
<gene>
    <name evidence="3" type="ORF">NLU13_0720</name>
</gene>
<sequence>MVCLLSLLGLASLVAAKAQDRSFKNFVVFGDSYTDEQNLAYLMNHGGEWPPRGTVLGPVNKTGTTGGYTWPRIAVDRAGAKLFNFAVAGASCSEKIIYRRFDPLNGSFPGVLEREVPAFEAQLGSEPYSDLTAENTVYGLWIGTNDFGNGAFLTDQQQPGKIITDYIDCIWDVYDRLYATGARRFVLLNLSALDKLPQYDASQGLDTIYFPDHRKYNMTMLEYKIRQYTTTVNTAFDYGVPFQVLVKDRWPGATFSIFNVHQLILDIYNNPGKYLAAPANATGVYRRCNPEVGSSDCEDSKEPLASFLWFDELHIAERTDEYVAKEFNGVVSGDSKYGTTYKSPSKCEKKAE</sequence>
<dbReference type="InterPro" id="IPR001087">
    <property type="entry name" value="GDSL"/>
</dbReference>